<keyword evidence="3" id="KW-1185">Reference proteome</keyword>
<evidence type="ECO:0000256" key="1">
    <source>
        <dbReference type="SAM" id="MobiDB-lite"/>
    </source>
</evidence>
<sequence length="82" mass="8120">MAALLLLMPPEKELGEPGSGTEVPVVFESGAGGPPLPQPEAPQSAPGDPEPVPALPVVPDLPPTLEPPSLPAPLPPGPVAEA</sequence>
<organism evidence="2 3">
    <name type="scientific">Pseudoroseomonas ludipueritiae</name>
    <dbReference type="NCBI Taxonomy" id="198093"/>
    <lineage>
        <taxon>Bacteria</taxon>
        <taxon>Pseudomonadati</taxon>
        <taxon>Pseudomonadota</taxon>
        <taxon>Alphaproteobacteria</taxon>
        <taxon>Acetobacterales</taxon>
        <taxon>Acetobacteraceae</taxon>
        <taxon>Pseudoroseomonas</taxon>
    </lineage>
</organism>
<dbReference type="Proteomes" id="UP000603940">
    <property type="component" value="Unassembled WGS sequence"/>
</dbReference>
<accession>A0ABR7RE48</accession>
<feature type="non-terminal residue" evidence="2">
    <location>
        <position position="82"/>
    </location>
</feature>
<gene>
    <name evidence="2" type="ORF">IBL25_24670</name>
</gene>
<dbReference type="EMBL" id="JACTUZ010000239">
    <property type="protein sequence ID" value="MBC9180145.1"/>
    <property type="molecule type" value="Genomic_DNA"/>
</dbReference>
<protein>
    <submittedName>
        <fullName evidence="2">Uncharacterized protein</fullName>
    </submittedName>
</protein>
<evidence type="ECO:0000313" key="2">
    <source>
        <dbReference type="EMBL" id="MBC9180145.1"/>
    </source>
</evidence>
<reference evidence="2 3" key="1">
    <citation type="journal article" date="2009" name="Int. J. Syst. Evol. Microbiol.">
        <title>Transfer of Teichococcus ludipueritiae and Muricoccus roseus to the genus Roseomonas, as Roseomonas ludipueritiae comb. nov. and Roseomonas rosea comb. nov., respectively, and emended description of the genus Roseomonas.</title>
        <authorList>
            <person name="Sanchez-Porro C."/>
            <person name="Gallego V."/>
            <person name="Busse H.J."/>
            <person name="Kampfer P."/>
            <person name="Ventosa A."/>
        </authorList>
    </citation>
    <scope>NUCLEOTIDE SEQUENCE [LARGE SCALE GENOMIC DNA]</scope>
    <source>
        <strain evidence="2 3">DSM 14915</strain>
    </source>
</reference>
<comment type="caution">
    <text evidence="2">The sequence shown here is derived from an EMBL/GenBank/DDBJ whole genome shotgun (WGS) entry which is preliminary data.</text>
</comment>
<name>A0ABR7RE48_9PROT</name>
<feature type="compositionally biased region" description="Pro residues" evidence="1">
    <location>
        <begin position="48"/>
        <end position="82"/>
    </location>
</feature>
<proteinExistence type="predicted"/>
<evidence type="ECO:0000313" key="3">
    <source>
        <dbReference type="Proteomes" id="UP000603940"/>
    </source>
</evidence>
<feature type="region of interest" description="Disordered" evidence="1">
    <location>
        <begin position="1"/>
        <end position="82"/>
    </location>
</feature>